<keyword evidence="3 6" id="KW-0812">Transmembrane</keyword>
<dbReference type="GeneID" id="22910943"/>
<dbReference type="InterPro" id="IPR037272">
    <property type="entry name" value="SNS_sf"/>
</dbReference>
<dbReference type="AlphaFoldDB" id="A0A023BC51"/>
<dbReference type="RefSeq" id="XP_011134216.1">
    <property type="nucleotide sequence ID" value="XM_011135914.1"/>
</dbReference>
<evidence type="ECO:0000256" key="4">
    <source>
        <dbReference type="ARBA" id="ARBA00022989"/>
    </source>
</evidence>
<evidence type="ECO:0000256" key="2">
    <source>
        <dbReference type="ARBA" id="ARBA00022448"/>
    </source>
</evidence>
<name>A0A023BC51_GRENI</name>
<dbReference type="GO" id="GO:0016020">
    <property type="term" value="C:membrane"/>
    <property type="evidence" value="ECO:0007669"/>
    <property type="project" value="UniProtKB-SubCell"/>
</dbReference>
<protein>
    <submittedName>
        <fullName evidence="7">Sodium:neurotransmitter symporter family protein</fullName>
    </submittedName>
</protein>
<organism evidence="7 8">
    <name type="scientific">Gregarina niphandrodes</name>
    <name type="common">Septate eugregarine</name>
    <dbReference type="NCBI Taxonomy" id="110365"/>
    <lineage>
        <taxon>Eukaryota</taxon>
        <taxon>Sar</taxon>
        <taxon>Alveolata</taxon>
        <taxon>Apicomplexa</taxon>
        <taxon>Conoidasida</taxon>
        <taxon>Gregarinasina</taxon>
        <taxon>Eugregarinorida</taxon>
        <taxon>Gregarinidae</taxon>
        <taxon>Gregarina</taxon>
    </lineage>
</organism>
<evidence type="ECO:0000256" key="5">
    <source>
        <dbReference type="ARBA" id="ARBA00023136"/>
    </source>
</evidence>
<dbReference type="VEuPathDB" id="CryptoDB:GNI_018700"/>
<evidence type="ECO:0000313" key="7">
    <source>
        <dbReference type="EMBL" id="EZG81601.1"/>
    </source>
</evidence>
<dbReference type="Pfam" id="PF00209">
    <property type="entry name" value="SNF"/>
    <property type="match status" value="1"/>
</dbReference>
<keyword evidence="4 6" id="KW-1133">Transmembrane helix</keyword>
<evidence type="ECO:0000256" key="6">
    <source>
        <dbReference type="SAM" id="Phobius"/>
    </source>
</evidence>
<dbReference type="SUPFAM" id="SSF161070">
    <property type="entry name" value="SNF-like"/>
    <property type="match status" value="1"/>
</dbReference>
<evidence type="ECO:0000256" key="1">
    <source>
        <dbReference type="ARBA" id="ARBA00004141"/>
    </source>
</evidence>
<evidence type="ECO:0000256" key="3">
    <source>
        <dbReference type="ARBA" id="ARBA00022692"/>
    </source>
</evidence>
<comment type="subcellular location">
    <subcellularLocation>
        <location evidence="1">Membrane</location>
        <topology evidence="1">Multi-pass membrane protein</topology>
    </subcellularLocation>
</comment>
<feature type="transmembrane region" description="Helical" evidence="6">
    <location>
        <begin position="139"/>
        <end position="157"/>
    </location>
</feature>
<keyword evidence="2" id="KW-0813">Transport</keyword>
<feature type="transmembrane region" description="Helical" evidence="6">
    <location>
        <begin position="98"/>
        <end position="118"/>
    </location>
</feature>
<dbReference type="PROSITE" id="PS50267">
    <property type="entry name" value="NA_NEUROTRAN_SYMP_3"/>
    <property type="match status" value="1"/>
</dbReference>
<dbReference type="EMBL" id="AFNH02000136">
    <property type="protein sequence ID" value="EZG81601.1"/>
    <property type="molecule type" value="Genomic_DNA"/>
</dbReference>
<dbReference type="Proteomes" id="UP000019763">
    <property type="component" value="Unassembled WGS sequence"/>
</dbReference>
<evidence type="ECO:0000313" key="8">
    <source>
        <dbReference type="Proteomes" id="UP000019763"/>
    </source>
</evidence>
<keyword evidence="8" id="KW-1185">Reference proteome</keyword>
<reference evidence="7" key="1">
    <citation type="submission" date="2013-12" db="EMBL/GenBank/DDBJ databases">
        <authorList>
            <person name="Omoto C.K."/>
            <person name="Sibley D."/>
            <person name="Venepally P."/>
            <person name="Hadjithomas M."/>
            <person name="Karamycheva S."/>
            <person name="Brunk B."/>
            <person name="Roos D."/>
            <person name="Caler E."/>
            <person name="Lorenzi H."/>
        </authorList>
    </citation>
    <scope>NUCLEOTIDE SEQUENCE</scope>
</reference>
<comment type="caution">
    <text evidence="7">The sequence shown here is derived from an EMBL/GenBank/DDBJ whole genome shotgun (WGS) entry which is preliminary data.</text>
</comment>
<keyword evidence="5 6" id="KW-0472">Membrane</keyword>
<sequence length="266" mass="29854">MVRQMVPWSIAREATYQASVEGVAFAALVKQREQQVSSEGEESEESEISEASVDGFRRGKKKLVFRQSKHAYLAAVIGLLTLRRYSEMFKMAEIWGGYTFLLPYLLSLLFLGWPIMTLEMCLGNLLRGGIGKSFEAVTPALRLAAPLAILNTLIYYTNMLYELTHHVGAACGYWSNSPGWIPPESVRVDCEQTKPLATSCSRKEGCILFDNVCTYDPIYWAQLDSGNRKVISNATMWAIVATYVLILFAAQGFQFKLRSICNAHHQ</sequence>
<accession>A0A023BC51</accession>
<feature type="transmembrane region" description="Helical" evidence="6">
    <location>
        <begin position="230"/>
        <end position="250"/>
    </location>
</feature>
<gene>
    <name evidence="7" type="ORF">GNI_018700</name>
</gene>
<proteinExistence type="predicted"/>
<dbReference type="InterPro" id="IPR000175">
    <property type="entry name" value="Na/ntran_symport"/>
</dbReference>